<evidence type="ECO:0000313" key="11">
    <source>
        <dbReference type="Proteomes" id="UP000295388"/>
    </source>
</evidence>
<dbReference type="Proteomes" id="UP000295388">
    <property type="component" value="Unassembled WGS sequence"/>
</dbReference>
<keyword evidence="5 7" id="KW-0472">Membrane</keyword>
<feature type="transmembrane region" description="Helical" evidence="7">
    <location>
        <begin position="308"/>
        <end position="330"/>
    </location>
</feature>
<evidence type="ECO:0000256" key="8">
    <source>
        <dbReference type="SAM" id="SignalP"/>
    </source>
</evidence>
<dbReference type="AlphaFoldDB" id="A0A4R6KA16"/>
<sequence length="673" mass="69145">MFFLSRQTVRRHRSLYAGSFVALAVGVFLLGLAATATAATIAYDAPPGSSIPVSLPGYDGEPARTVDVPLSGEDASGLQVVLSMVGVISGFITIFVIASTFAFAVAARRREIGLLRLIGATPGQIRRMVLGEALVVAFAASATGTVLAQLATPLLLAKASYTELAPVKLEPASPWLPLAIAMGAGMVVAMLGARSAARRAGKVGAVDALREAALEPPRIGPVRIGFGVLFLAGGIVLLSLIRPSSGEAAAPLAMFTPMLLVIALTLLAPLVVPWIGRLWAIPLVAWTRVSGRLARSNVVAAPRRSASLAAPILGISAIAGSMVLSLSFVADAAAATIRDSVLAPIVVTAPAEESASPAAGSGRPDRELRERILQTPGVAAVDGSIPLRLIRTDSDSAELEDAEGIDLTVAPKARRMTAVEGDLSKLAGKTVAIGKEMAGFEQYEVGDEIPVTYTDRSTDRLKIVAILADAFGVNASLIIPEDLARAHAPNAQPAQWFVLPADGVSPDSVVAGLDQNLAGSGADAVPAAVWEAAQDEGVRQGNQLGLILLLGPAALYSAIAIVNTLLMGSLQRGHEFVTSRLLGATPAQIRRMVLWESTLVGVVALSLGTAITVTVGILIRHAMTDGLADVAVTVPWGPLLGIAGTCLVLAVGAALAPTAVILRHSHPSAAAAE</sequence>
<dbReference type="OrthoDB" id="3223244at2"/>
<feature type="transmembrane region" description="Helical" evidence="7">
    <location>
        <begin position="544"/>
        <end position="566"/>
    </location>
</feature>
<dbReference type="InterPro" id="IPR050250">
    <property type="entry name" value="Macrolide_Exporter_MacB"/>
</dbReference>
<organism evidence="10 11">
    <name type="scientific">Kribbella caucasensis</name>
    <dbReference type="NCBI Taxonomy" id="2512215"/>
    <lineage>
        <taxon>Bacteria</taxon>
        <taxon>Bacillati</taxon>
        <taxon>Actinomycetota</taxon>
        <taxon>Actinomycetes</taxon>
        <taxon>Propionibacteriales</taxon>
        <taxon>Kribbellaceae</taxon>
        <taxon>Kribbella</taxon>
    </lineage>
</organism>
<feature type="transmembrane region" description="Helical" evidence="7">
    <location>
        <begin position="639"/>
        <end position="662"/>
    </location>
</feature>
<dbReference type="GO" id="GO:0005886">
    <property type="term" value="C:plasma membrane"/>
    <property type="evidence" value="ECO:0007669"/>
    <property type="project" value="UniProtKB-SubCell"/>
</dbReference>
<evidence type="ECO:0000256" key="6">
    <source>
        <dbReference type="ARBA" id="ARBA00038076"/>
    </source>
</evidence>
<dbReference type="Pfam" id="PF02687">
    <property type="entry name" value="FtsX"/>
    <property type="match status" value="2"/>
</dbReference>
<feature type="signal peptide" evidence="8">
    <location>
        <begin position="1"/>
        <end position="38"/>
    </location>
</feature>
<name>A0A4R6KA16_9ACTN</name>
<evidence type="ECO:0000256" key="2">
    <source>
        <dbReference type="ARBA" id="ARBA00022475"/>
    </source>
</evidence>
<feature type="chain" id="PRO_5020678636" evidence="8">
    <location>
        <begin position="39"/>
        <end position="673"/>
    </location>
</feature>
<feature type="transmembrane region" description="Helical" evidence="7">
    <location>
        <begin position="224"/>
        <end position="241"/>
    </location>
</feature>
<evidence type="ECO:0000256" key="1">
    <source>
        <dbReference type="ARBA" id="ARBA00004651"/>
    </source>
</evidence>
<feature type="transmembrane region" description="Helical" evidence="7">
    <location>
        <begin position="599"/>
        <end position="619"/>
    </location>
</feature>
<keyword evidence="8" id="KW-0732">Signal</keyword>
<dbReference type="GO" id="GO:0022857">
    <property type="term" value="F:transmembrane transporter activity"/>
    <property type="evidence" value="ECO:0007669"/>
    <property type="project" value="TreeGrafter"/>
</dbReference>
<keyword evidence="3 7" id="KW-0812">Transmembrane</keyword>
<feature type="transmembrane region" description="Helical" evidence="7">
    <location>
        <begin position="261"/>
        <end position="287"/>
    </location>
</feature>
<feature type="domain" description="ABC3 transporter permease C-terminal" evidence="9">
    <location>
        <begin position="84"/>
        <end position="202"/>
    </location>
</feature>
<feature type="domain" description="ABC3 transporter permease C-terminal" evidence="9">
    <location>
        <begin position="553"/>
        <end position="664"/>
    </location>
</feature>
<evidence type="ECO:0000256" key="4">
    <source>
        <dbReference type="ARBA" id="ARBA00022989"/>
    </source>
</evidence>
<comment type="caution">
    <text evidence="10">The sequence shown here is derived from an EMBL/GenBank/DDBJ whole genome shotgun (WGS) entry which is preliminary data.</text>
</comment>
<feature type="transmembrane region" description="Helical" evidence="7">
    <location>
        <begin position="172"/>
        <end position="193"/>
    </location>
</feature>
<evidence type="ECO:0000256" key="5">
    <source>
        <dbReference type="ARBA" id="ARBA00023136"/>
    </source>
</evidence>
<feature type="transmembrane region" description="Helical" evidence="7">
    <location>
        <begin position="128"/>
        <end position="152"/>
    </location>
</feature>
<reference evidence="10 11" key="1">
    <citation type="submission" date="2019-03" db="EMBL/GenBank/DDBJ databases">
        <title>Genomic Encyclopedia of Type Strains, Phase III (KMG-III): the genomes of soil and plant-associated and newly described type strains.</title>
        <authorList>
            <person name="Whitman W."/>
        </authorList>
    </citation>
    <scope>NUCLEOTIDE SEQUENCE [LARGE SCALE GENOMIC DNA]</scope>
    <source>
        <strain evidence="10 11">VKM Ac-2527</strain>
    </source>
</reference>
<proteinExistence type="inferred from homology"/>
<feature type="transmembrane region" description="Helical" evidence="7">
    <location>
        <begin position="80"/>
        <end position="107"/>
    </location>
</feature>
<dbReference type="EMBL" id="SNWQ01000016">
    <property type="protein sequence ID" value="TDO44335.1"/>
    <property type="molecule type" value="Genomic_DNA"/>
</dbReference>
<evidence type="ECO:0000259" key="9">
    <source>
        <dbReference type="Pfam" id="PF02687"/>
    </source>
</evidence>
<keyword evidence="11" id="KW-1185">Reference proteome</keyword>
<evidence type="ECO:0000313" key="10">
    <source>
        <dbReference type="EMBL" id="TDO44335.1"/>
    </source>
</evidence>
<accession>A0A4R6KA16</accession>
<dbReference type="InterPro" id="IPR003838">
    <property type="entry name" value="ABC3_permease_C"/>
</dbReference>
<dbReference type="PANTHER" id="PTHR30572">
    <property type="entry name" value="MEMBRANE COMPONENT OF TRANSPORTER-RELATED"/>
    <property type="match status" value="1"/>
</dbReference>
<dbReference type="PANTHER" id="PTHR30572:SF4">
    <property type="entry name" value="ABC TRANSPORTER PERMEASE YTRF"/>
    <property type="match status" value="1"/>
</dbReference>
<comment type="similarity">
    <text evidence="6">Belongs to the ABC-4 integral membrane protein family.</text>
</comment>
<keyword evidence="4 7" id="KW-1133">Transmembrane helix</keyword>
<protein>
    <submittedName>
        <fullName evidence="10">Putative ABC transport system permease protein</fullName>
    </submittedName>
</protein>
<gene>
    <name evidence="10" type="ORF">EV643_116147</name>
</gene>
<evidence type="ECO:0000256" key="7">
    <source>
        <dbReference type="SAM" id="Phobius"/>
    </source>
</evidence>
<evidence type="ECO:0000256" key="3">
    <source>
        <dbReference type="ARBA" id="ARBA00022692"/>
    </source>
</evidence>
<keyword evidence="2" id="KW-1003">Cell membrane</keyword>
<comment type="subcellular location">
    <subcellularLocation>
        <location evidence="1">Cell membrane</location>
        <topology evidence="1">Multi-pass membrane protein</topology>
    </subcellularLocation>
</comment>